<dbReference type="InterPro" id="IPR050807">
    <property type="entry name" value="TransReg_Diox_bact_type"/>
</dbReference>
<dbReference type="GO" id="GO:0003677">
    <property type="term" value="F:DNA binding"/>
    <property type="evidence" value="ECO:0007669"/>
    <property type="project" value="UniProtKB-KW"/>
</dbReference>
<sequence>MAQKNNPQENFGAYLKYLRDLKGISITELAKRSKVSPSYISRIENGGRRPPKPKILQKLAPHLGVGYTELMVKAGYLTKEAEDLWIEDEETKELFLTLTESKKELLRTVDGLSEDTIFMLAKTIQKIKEEIKEKNKEK</sequence>
<dbReference type="GO" id="GO:0003700">
    <property type="term" value="F:DNA-binding transcription factor activity"/>
    <property type="evidence" value="ECO:0007669"/>
    <property type="project" value="TreeGrafter"/>
</dbReference>
<dbReference type="RefSeq" id="WP_164730860.1">
    <property type="nucleotide sequence ID" value="NZ_CP016379.1"/>
</dbReference>
<dbReference type="Proteomes" id="UP000267250">
    <property type="component" value="Chromosome"/>
</dbReference>
<dbReference type="GO" id="GO:0005829">
    <property type="term" value="C:cytosol"/>
    <property type="evidence" value="ECO:0007669"/>
    <property type="project" value="TreeGrafter"/>
</dbReference>
<organism evidence="3 4">
    <name type="scientific">Anoxybacter fermentans</name>
    <dbReference type="NCBI Taxonomy" id="1323375"/>
    <lineage>
        <taxon>Bacteria</taxon>
        <taxon>Bacillati</taxon>
        <taxon>Bacillota</taxon>
        <taxon>Clostridia</taxon>
        <taxon>Halanaerobiales</taxon>
        <taxon>Anoxybacter</taxon>
    </lineage>
</organism>
<dbReference type="InterPro" id="IPR010982">
    <property type="entry name" value="Lambda_DNA-bd_dom_sf"/>
</dbReference>
<feature type="domain" description="HTH cro/C1-type" evidence="2">
    <location>
        <begin position="15"/>
        <end position="70"/>
    </location>
</feature>
<name>A0A3Q9HNZ5_9FIRM</name>
<evidence type="ECO:0000313" key="3">
    <source>
        <dbReference type="EMBL" id="AZR72355.1"/>
    </source>
</evidence>
<evidence type="ECO:0000259" key="2">
    <source>
        <dbReference type="PROSITE" id="PS50943"/>
    </source>
</evidence>
<accession>A0A3Q9HNZ5</accession>
<dbReference type="AlphaFoldDB" id="A0A3Q9HNZ5"/>
<dbReference type="SMART" id="SM00530">
    <property type="entry name" value="HTH_XRE"/>
    <property type="match status" value="1"/>
</dbReference>
<dbReference type="PANTHER" id="PTHR46797">
    <property type="entry name" value="HTH-TYPE TRANSCRIPTIONAL REGULATOR"/>
    <property type="match status" value="1"/>
</dbReference>
<dbReference type="Pfam" id="PF01381">
    <property type="entry name" value="HTH_3"/>
    <property type="match status" value="1"/>
</dbReference>
<evidence type="ECO:0000313" key="4">
    <source>
        <dbReference type="Proteomes" id="UP000267250"/>
    </source>
</evidence>
<dbReference type="Gene3D" id="1.10.260.40">
    <property type="entry name" value="lambda repressor-like DNA-binding domains"/>
    <property type="match status" value="1"/>
</dbReference>
<protein>
    <recommendedName>
        <fullName evidence="2">HTH cro/C1-type domain-containing protein</fullName>
    </recommendedName>
</protein>
<keyword evidence="1" id="KW-0238">DNA-binding</keyword>
<proteinExistence type="predicted"/>
<dbReference type="PANTHER" id="PTHR46797:SF1">
    <property type="entry name" value="METHYLPHOSPHONATE SYNTHASE"/>
    <property type="match status" value="1"/>
</dbReference>
<dbReference type="SUPFAM" id="SSF47413">
    <property type="entry name" value="lambda repressor-like DNA-binding domains"/>
    <property type="match status" value="1"/>
</dbReference>
<dbReference type="EMBL" id="CP016379">
    <property type="protein sequence ID" value="AZR72355.1"/>
    <property type="molecule type" value="Genomic_DNA"/>
</dbReference>
<reference evidence="3 4" key="1">
    <citation type="submission" date="2016-07" db="EMBL/GenBank/DDBJ databases">
        <title>Genome and transcriptome analysis of iron-reducing fermentative bacteria Anoxybacter fermentans.</title>
        <authorList>
            <person name="Zeng X."/>
            <person name="Shao Z."/>
        </authorList>
    </citation>
    <scope>NUCLEOTIDE SEQUENCE [LARGE SCALE GENOMIC DNA]</scope>
    <source>
        <strain evidence="3 4">DY22613</strain>
    </source>
</reference>
<evidence type="ECO:0000256" key="1">
    <source>
        <dbReference type="ARBA" id="ARBA00023125"/>
    </source>
</evidence>
<dbReference type="CDD" id="cd00093">
    <property type="entry name" value="HTH_XRE"/>
    <property type="match status" value="1"/>
</dbReference>
<dbReference type="InterPro" id="IPR001387">
    <property type="entry name" value="Cro/C1-type_HTH"/>
</dbReference>
<gene>
    <name evidence="3" type="ORF">BBF96_02470</name>
</gene>
<dbReference type="KEGG" id="aft:BBF96_02470"/>
<dbReference type="PROSITE" id="PS50943">
    <property type="entry name" value="HTH_CROC1"/>
    <property type="match status" value="1"/>
</dbReference>
<keyword evidence="4" id="KW-1185">Reference proteome</keyword>